<dbReference type="Pfam" id="PF20256">
    <property type="entry name" value="MoCoBD_2"/>
    <property type="match status" value="1"/>
</dbReference>
<feature type="domain" description="Aldehyde oxidase/xanthine dehydrogenase a/b hammerhead" evidence="1">
    <location>
        <begin position="28"/>
        <end position="143"/>
    </location>
</feature>
<dbReference type="AlphaFoldDB" id="A0A381N5T4"/>
<dbReference type="InterPro" id="IPR036856">
    <property type="entry name" value="Ald_Oxase/Xan_DH_a/b_sf"/>
</dbReference>
<dbReference type="Gene3D" id="3.30.365.10">
    <property type="entry name" value="Aldehyde oxidase/xanthine dehydrogenase, molybdopterin binding domain"/>
    <property type="match status" value="4"/>
</dbReference>
<dbReference type="Gene3D" id="3.90.1170.50">
    <property type="entry name" value="Aldehyde oxidase/xanthine dehydrogenase, a/b hammerhead"/>
    <property type="match status" value="1"/>
</dbReference>
<organism evidence="2">
    <name type="scientific">marine metagenome</name>
    <dbReference type="NCBI Taxonomy" id="408172"/>
    <lineage>
        <taxon>unclassified sequences</taxon>
        <taxon>metagenomes</taxon>
        <taxon>ecological metagenomes</taxon>
    </lineage>
</organism>
<protein>
    <recommendedName>
        <fullName evidence="1">Aldehyde oxidase/xanthine dehydrogenase a/b hammerhead domain-containing protein</fullName>
    </recommendedName>
</protein>
<dbReference type="SMART" id="SM01008">
    <property type="entry name" value="Ald_Xan_dh_C"/>
    <property type="match status" value="1"/>
</dbReference>
<dbReference type="Pfam" id="PF02738">
    <property type="entry name" value="MoCoBD_1"/>
    <property type="match status" value="1"/>
</dbReference>
<dbReference type="InterPro" id="IPR016208">
    <property type="entry name" value="Ald_Oxase/xanthine_DH-like"/>
</dbReference>
<dbReference type="InterPro" id="IPR000674">
    <property type="entry name" value="Ald_Oxase/Xan_DH_a/b"/>
</dbReference>
<evidence type="ECO:0000259" key="1">
    <source>
        <dbReference type="SMART" id="SM01008"/>
    </source>
</evidence>
<reference evidence="2" key="1">
    <citation type="submission" date="2018-05" db="EMBL/GenBank/DDBJ databases">
        <authorList>
            <person name="Lanie J.A."/>
            <person name="Ng W.-L."/>
            <person name="Kazmierczak K.M."/>
            <person name="Andrzejewski T.M."/>
            <person name="Davidsen T.M."/>
            <person name="Wayne K.J."/>
            <person name="Tettelin H."/>
            <person name="Glass J.I."/>
            <person name="Rusch D."/>
            <person name="Podicherti R."/>
            <person name="Tsui H.-C.T."/>
            <person name="Winkler M.E."/>
        </authorList>
    </citation>
    <scope>NUCLEOTIDE SEQUENCE</scope>
</reference>
<dbReference type="GO" id="GO:0005506">
    <property type="term" value="F:iron ion binding"/>
    <property type="evidence" value="ECO:0007669"/>
    <property type="project" value="InterPro"/>
</dbReference>
<dbReference type="EMBL" id="UINC01000146">
    <property type="protein sequence ID" value="SUZ49990.1"/>
    <property type="molecule type" value="Genomic_DNA"/>
</dbReference>
<sequence length="756" mass="80302">MVATYETKTNYNVVGKTPIRHDGLDKVTGRAVYGGDVKVPGLIWGDVLRSPHVHARIKRIDTSAAEAMDGVFAVLTNSDFPTADEREVSAGEDTVNLKRDQANIMAANKVHYKGHVVAAVAAVDRNTAEEAVNKITVEYEVLHPISNVETAMADGAPIILEDLIGDHIGEQVADTNIAKIFRHEFGDVEDAFSKSDLVIERTVEMSMVHQGYIEPHNATAIWAEDGNLTVWSSTQGSFGVRAQTAGLLGIPESKVKVNYVEIGGGFGGKTKVYFTPIAALLSRKSGGRPVKFVMDRSSIFEASGPAPGGKIRMKIGVNKNGKITAADTDLMLESGGYPGSAVGAAGLCVFACYNIPASRITGYDILVNKPKSAAYRAPGSPQASFAIETVIDEICDELGLDKIQFRLDNAAHEGTRRGDGVQLNRVGLEECLVAAKESDHWNSPLGDTPAGKARGRGIASAYWMNGGGKSTCDLMLQDDGTVMMNEGSADIGGTRTSIAMQAAEVLGIPVEDFHPSIPDTDSIGFTGVTGGSRTTYTTGLAAYNAAQKLVAELKERVAELWETETDKVDFSDGVFNANGDSIGIQELAGKLDPTGGPATSTASVNLAEAGNAYGVHICDLEVDLATGKTDVIRYTAVQDVGKAVHPQYAEGQIQGGVVQGLGWALNEEYFITDEGAMANKSFLDYRMPTSLDMPMIDTIMVEVPNPLHPYGVRGVGEVPICPPLSAATQAIKQATGKSYYELPVKPGRIIEATNGD</sequence>
<dbReference type="InterPro" id="IPR037165">
    <property type="entry name" value="AldOxase/xan_DH_Mopterin-bd_sf"/>
</dbReference>
<gene>
    <name evidence="2" type="ORF">METZ01_LOCUS2844</name>
</gene>
<dbReference type="PANTHER" id="PTHR11908">
    <property type="entry name" value="XANTHINE DEHYDROGENASE"/>
    <property type="match status" value="1"/>
</dbReference>
<accession>A0A381N5T4</accession>
<dbReference type="GO" id="GO:0016491">
    <property type="term" value="F:oxidoreductase activity"/>
    <property type="evidence" value="ECO:0007669"/>
    <property type="project" value="InterPro"/>
</dbReference>
<proteinExistence type="predicted"/>
<dbReference type="PANTHER" id="PTHR11908:SF157">
    <property type="entry name" value="XANTHINE DEHYDROGENASE SUBUNIT D-RELATED"/>
    <property type="match status" value="1"/>
</dbReference>
<dbReference type="InterPro" id="IPR046867">
    <property type="entry name" value="AldOxase/xan_DH_MoCoBD2"/>
</dbReference>
<dbReference type="Pfam" id="PF01315">
    <property type="entry name" value="Ald_Xan_dh_C"/>
    <property type="match status" value="1"/>
</dbReference>
<evidence type="ECO:0000313" key="2">
    <source>
        <dbReference type="EMBL" id="SUZ49990.1"/>
    </source>
</evidence>
<dbReference type="SUPFAM" id="SSF56003">
    <property type="entry name" value="Molybdenum cofactor-binding domain"/>
    <property type="match status" value="1"/>
</dbReference>
<dbReference type="SUPFAM" id="SSF54665">
    <property type="entry name" value="CO dehydrogenase molybdoprotein N-domain-like"/>
    <property type="match status" value="1"/>
</dbReference>
<name>A0A381N5T4_9ZZZZ</name>
<dbReference type="InterPro" id="IPR008274">
    <property type="entry name" value="AldOxase/xan_DH_MoCoBD1"/>
</dbReference>